<dbReference type="PANTHER" id="PTHR12428:SF65">
    <property type="entry name" value="CYTOCHROME C OXIDASE ASSEMBLY PROTEIN COX18, MITOCHONDRIAL"/>
    <property type="match status" value="1"/>
</dbReference>
<dbReference type="InterPro" id="IPR028055">
    <property type="entry name" value="YidC/Oxa/ALB_C"/>
</dbReference>
<keyword evidence="9 13" id="KW-0472">Membrane</keyword>
<evidence type="ECO:0000256" key="7">
    <source>
        <dbReference type="ARBA" id="ARBA00022927"/>
    </source>
</evidence>
<keyword evidence="5 13" id="KW-1003">Cell membrane</keyword>
<dbReference type="Proteomes" id="UP000030856">
    <property type="component" value="Unassembled WGS sequence"/>
</dbReference>
<evidence type="ECO:0000256" key="13">
    <source>
        <dbReference type="HAMAP-Rule" id="MF_01810"/>
    </source>
</evidence>
<evidence type="ECO:0000256" key="10">
    <source>
        <dbReference type="ARBA" id="ARBA00023186"/>
    </source>
</evidence>
<organism evidence="17 18">
    <name type="scientific">Solemya velum gill symbiont</name>
    <dbReference type="NCBI Taxonomy" id="2340"/>
    <lineage>
        <taxon>Bacteria</taxon>
        <taxon>Pseudomonadati</taxon>
        <taxon>Pseudomonadota</taxon>
        <taxon>Gammaproteobacteria</taxon>
        <taxon>sulfur-oxidizing symbionts</taxon>
    </lineage>
</organism>
<keyword evidence="18" id="KW-1185">Reference proteome</keyword>
<dbReference type="CDD" id="cd20070">
    <property type="entry name" value="5TM_YidC_Alb3"/>
    <property type="match status" value="1"/>
</dbReference>
<sequence>MMDSMRPILFVALAFICLMLYQAWQADYGPKPVETSMPEAGSSTVTESPVPGATATSTTTAAEPSMTDIPVPAGPATQVEAGASIIRVKTDVLDIAIDTRGGSIVDTALPTYPVSLDTPEKKVHLLTRDENRYFVSQSGLMGTTPETAPGHEAVYTSEQALYELGEKDEIKVTLKWTGADGVSVNKVFTFKRGSFAINVEHQVMNAGSASWAARDYQQMIRAEYEQKQSAFMYTYMGGAYYTPEDKFSKFDYDDMRDSNLSIDSQAGWFAMLQHYFVGSWVPATDQQNHYYSKALDRNRFMLGSYGPAVTVQPGTNHTFESKFYIGPKLQKELEALNPNLELVRDYGWLAVIAKPMFWVLQKINDYVGNWGWSIIIFTILLKLVFYKLSETSYKSMAKMRKFTPRIQALKDRYGDDKQRLQAAMMEIYKKEKINPMGGCLPMLVQIPFFIALYWVLLESVELRQAPWIFWIKDLSLQDPFYVLPAVMGASMFIQQKLNPAPPDPMQAKIMQMLPIVFTIFFIFFPAGLVLYWVMNNILSISQQYVITKSIEAKG</sequence>
<dbReference type="Pfam" id="PF14849">
    <property type="entry name" value="YidC_periplas"/>
    <property type="match status" value="1"/>
</dbReference>
<dbReference type="STRING" id="2340.JV46_17160"/>
<evidence type="ECO:0000259" key="16">
    <source>
        <dbReference type="Pfam" id="PF14849"/>
    </source>
</evidence>
<dbReference type="GO" id="GO:0051205">
    <property type="term" value="P:protein insertion into membrane"/>
    <property type="evidence" value="ECO:0007669"/>
    <property type="project" value="TreeGrafter"/>
</dbReference>
<comment type="similarity">
    <text evidence="2 13">Belongs to the OXA1/ALB3/YidC family. Type 1 subfamily.</text>
</comment>
<evidence type="ECO:0000256" key="14">
    <source>
        <dbReference type="SAM" id="MobiDB-lite"/>
    </source>
</evidence>
<comment type="caution">
    <text evidence="13">Lacks conserved residue(s) required for the propagation of feature annotation.</text>
</comment>
<evidence type="ECO:0000256" key="8">
    <source>
        <dbReference type="ARBA" id="ARBA00022989"/>
    </source>
</evidence>
<dbReference type="NCBIfam" id="NF002353">
    <property type="entry name" value="PRK01318.1-4"/>
    <property type="match status" value="1"/>
</dbReference>
<evidence type="ECO:0000256" key="12">
    <source>
        <dbReference type="ARBA" id="ARBA00033342"/>
    </source>
</evidence>
<dbReference type="HAMAP" id="MF_01810">
    <property type="entry name" value="YidC_type1"/>
    <property type="match status" value="1"/>
</dbReference>
<evidence type="ECO:0000256" key="3">
    <source>
        <dbReference type="ARBA" id="ARBA00015325"/>
    </source>
</evidence>
<evidence type="ECO:0000256" key="9">
    <source>
        <dbReference type="ARBA" id="ARBA00023136"/>
    </source>
</evidence>
<evidence type="ECO:0000313" key="17">
    <source>
        <dbReference type="EMBL" id="KHF26482.1"/>
    </source>
</evidence>
<dbReference type="PRINTS" id="PR01900">
    <property type="entry name" value="YIDCPROTEIN"/>
</dbReference>
<dbReference type="InterPro" id="IPR047196">
    <property type="entry name" value="YidC_ALB_C"/>
</dbReference>
<dbReference type="NCBIfam" id="NF002352">
    <property type="entry name" value="PRK01318.1-3"/>
    <property type="match status" value="1"/>
</dbReference>
<protein>
    <recommendedName>
        <fullName evidence="3 13">Membrane protein insertase YidC</fullName>
    </recommendedName>
    <alternativeName>
        <fullName evidence="12 13">Foldase YidC</fullName>
    </alternativeName>
    <alternativeName>
        <fullName evidence="11 13">Membrane integrase YidC</fullName>
    </alternativeName>
    <alternativeName>
        <fullName evidence="13">Membrane protein YidC</fullName>
    </alternativeName>
</protein>
<dbReference type="RefSeq" id="WP_306292334.1">
    <property type="nucleotide sequence ID" value="NZ_JRAA01000001.1"/>
</dbReference>
<gene>
    <name evidence="13 17" type="primary">yidC</name>
    <name evidence="17" type="ORF">JV46_17160</name>
</gene>
<comment type="function">
    <text evidence="13">Required for the insertion and/or proper folding and/or complex formation of integral membrane proteins into the membrane. Involved in integration of membrane proteins that insert both dependently and independently of the Sec translocase complex, as well as at least some lipoproteins. Aids folding of multispanning membrane proteins.</text>
</comment>
<keyword evidence="10 13" id="KW-0143">Chaperone</keyword>
<comment type="subunit">
    <text evidence="13">Interacts with the Sec translocase complex via SecD. Specifically interacts with transmembrane segments of nascent integral membrane proteins during membrane integration.</text>
</comment>
<dbReference type="InterPro" id="IPR028053">
    <property type="entry name" value="Membr_insert_YidC_N"/>
</dbReference>
<dbReference type="GO" id="GO:0032977">
    <property type="term" value="F:membrane insertase activity"/>
    <property type="evidence" value="ECO:0007669"/>
    <property type="project" value="InterPro"/>
</dbReference>
<feature type="domain" description="Membrane insertase YidC/Oxa/ALB C-terminal" evidence="15">
    <location>
        <begin position="370"/>
        <end position="548"/>
    </location>
</feature>
<keyword evidence="4 13" id="KW-0813">Transport</keyword>
<feature type="compositionally biased region" description="Low complexity" evidence="14">
    <location>
        <begin position="53"/>
        <end position="62"/>
    </location>
</feature>
<dbReference type="PRINTS" id="PR00701">
    <property type="entry name" value="60KDINNERMP"/>
</dbReference>
<comment type="caution">
    <text evidence="17">The sequence shown here is derived from an EMBL/GenBank/DDBJ whole genome shotgun (WGS) entry which is preliminary data.</text>
</comment>
<dbReference type="NCBIfam" id="TIGR03593">
    <property type="entry name" value="yidC_nterm"/>
    <property type="match status" value="1"/>
</dbReference>
<evidence type="ECO:0000256" key="5">
    <source>
        <dbReference type="ARBA" id="ARBA00022475"/>
    </source>
</evidence>
<proteinExistence type="inferred from homology"/>
<evidence type="ECO:0000256" key="4">
    <source>
        <dbReference type="ARBA" id="ARBA00022448"/>
    </source>
</evidence>
<evidence type="ECO:0000256" key="11">
    <source>
        <dbReference type="ARBA" id="ARBA00033245"/>
    </source>
</evidence>
<name>A0A0B0HD18_SOVGS</name>
<feature type="region of interest" description="Disordered" evidence="14">
    <location>
        <begin position="34"/>
        <end position="73"/>
    </location>
</feature>
<feature type="transmembrane region" description="Helical" evidence="13">
    <location>
        <begin position="433"/>
        <end position="456"/>
    </location>
</feature>
<dbReference type="CDD" id="cd19961">
    <property type="entry name" value="EcYidC-like_peri"/>
    <property type="match status" value="1"/>
</dbReference>
<keyword evidence="7 13" id="KW-0653">Protein transport</keyword>
<feature type="transmembrane region" description="Helical" evidence="13">
    <location>
        <begin position="370"/>
        <end position="389"/>
    </location>
</feature>
<reference evidence="17 18" key="1">
    <citation type="journal article" date="2014" name="BMC Genomics">
        <title>The genome of the intracellular bacterium of the coastal bivalve, Solemya velum: a blueprint for thriving in and out of symbiosis.</title>
        <authorList>
            <person name="Dmytrenko O."/>
            <person name="Russell S.L."/>
            <person name="Loo W.T."/>
            <person name="Fontanez K.M."/>
            <person name="Liao L."/>
            <person name="Roeselers G."/>
            <person name="Sharma R."/>
            <person name="Stewart F.J."/>
            <person name="Newton I.L."/>
            <person name="Woyke T."/>
            <person name="Wu D."/>
            <person name="Lang J.M."/>
            <person name="Eisen J.A."/>
            <person name="Cavanaugh C.M."/>
        </authorList>
    </citation>
    <scope>NUCLEOTIDE SEQUENCE [LARGE SCALE GENOMIC DNA]</scope>
    <source>
        <strain evidence="17 18">WH</strain>
    </source>
</reference>
<evidence type="ECO:0000256" key="1">
    <source>
        <dbReference type="ARBA" id="ARBA00004429"/>
    </source>
</evidence>
<accession>A0A0B0HD18</accession>
<dbReference type="GO" id="GO:0015031">
    <property type="term" value="P:protein transport"/>
    <property type="evidence" value="ECO:0007669"/>
    <property type="project" value="UniProtKB-KW"/>
</dbReference>
<comment type="subcellular location">
    <subcellularLocation>
        <location evidence="1">Cell inner membrane</location>
        <topology evidence="1">Multi-pass membrane protein</topology>
    </subcellularLocation>
    <subcellularLocation>
        <location evidence="13">Cell membrane</location>
        <topology evidence="13">Multi-pass membrane protein</topology>
    </subcellularLocation>
</comment>
<dbReference type="NCBIfam" id="TIGR03592">
    <property type="entry name" value="yidC_oxa1_cterm"/>
    <property type="match status" value="1"/>
</dbReference>
<dbReference type="PATRIC" id="fig|2340.3.peg.995"/>
<evidence type="ECO:0000313" key="18">
    <source>
        <dbReference type="Proteomes" id="UP000030856"/>
    </source>
</evidence>
<keyword evidence="8 13" id="KW-1133">Transmembrane helix</keyword>
<dbReference type="AlphaFoldDB" id="A0A0B0HD18"/>
<dbReference type="InterPro" id="IPR001708">
    <property type="entry name" value="YidC/ALB3/OXA1/COX18"/>
</dbReference>
<dbReference type="Gene3D" id="2.70.98.90">
    <property type="match status" value="1"/>
</dbReference>
<evidence type="ECO:0000259" key="15">
    <source>
        <dbReference type="Pfam" id="PF02096"/>
    </source>
</evidence>
<dbReference type="eggNOG" id="COG0706">
    <property type="taxonomic scope" value="Bacteria"/>
</dbReference>
<dbReference type="PANTHER" id="PTHR12428">
    <property type="entry name" value="OXA1"/>
    <property type="match status" value="1"/>
</dbReference>
<dbReference type="EMBL" id="JRAA01000001">
    <property type="protein sequence ID" value="KHF26482.1"/>
    <property type="molecule type" value="Genomic_DNA"/>
</dbReference>
<evidence type="ECO:0000256" key="6">
    <source>
        <dbReference type="ARBA" id="ARBA00022692"/>
    </source>
</evidence>
<feature type="domain" description="Membrane insertase YidC N-terminal" evidence="16">
    <location>
        <begin position="86"/>
        <end position="359"/>
    </location>
</feature>
<dbReference type="InterPro" id="IPR019998">
    <property type="entry name" value="Membr_insert_YidC"/>
</dbReference>
<dbReference type="Pfam" id="PF02096">
    <property type="entry name" value="60KD_IMP"/>
    <property type="match status" value="1"/>
</dbReference>
<dbReference type="GO" id="GO:0005886">
    <property type="term" value="C:plasma membrane"/>
    <property type="evidence" value="ECO:0007669"/>
    <property type="project" value="UniProtKB-SubCell"/>
</dbReference>
<dbReference type="InterPro" id="IPR038221">
    <property type="entry name" value="YidC_periplasmic_sf"/>
</dbReference>
<feature type="transmembrane region" description="Helical" evidence="13">
    <location>
        <begin position="513"/>
        <end position="534"/>
    </location>
</feature>
<keyword evidence="6 13" id="KW-0812">Transmembrane</keyword>
<dbReference type="GeneID" id="86991326"/>
<evidence type="ECO:0000256" key="2">
    <source>
        <dbReference type="ARBA" id="ARBA00010527"/>
    </source>
</evidence>